<accession>A0AAJ0GLN4</accession>
<proteinExistence type="predicted"/>
<comment type="caution">
    <text evidence="1">The sequence shown here is derived from an EMBL/GenBank/DDBJ whole genome shotgun (WGS) entry which is preliminary data.</text>
</comment>
<dbReference type="RefSeq" id="XP_062718011.1">
    <property type="nucleotide sequence ID" value="XM_062863776.1"/>
</dbReference>
<protein>
    <submittedName>
        <fullName evidence="1">Uncharacterized protein</fullName>
    </submittedName>
</protein>
<dbReference type="EMBL" id="JAUDZG010000007">
    <property type="protein sequence ID" value="KAK3302231.1"/>
    <property type="molecule type" value="Genomic_DNA"/>
</dbReference>
<organism evidence="1 2">
    <name type="scientific">Chaetomium strumarium</name>
    <dbReference type="NCBI Taxonomy" id="1170767"/>
    <lineage>
        <taxon>Eukaryota</taxon>
        <taxon>Fungi</taxon>
        <taxon>Dikarya</taxon>
        <taxon>Ascomycota</taxon>
        <taxon>Pezizomycotina</taxon>
        <taxon>Sordariomycetes</taxon>
        <taxon>Sordariomycetidae</taxon>
        <taxon>Sordariales</taxon>
        <taxon>Chaetomiaceae</taxon>
        <taxon>Chaetomium</taxon>
    </lineage>
</organism>
<dbReference type="GeneID" id="87882605"/>
<gene>
    <name evidence="1" type="ORF">B0T15DRAFT_297522</name>
</gene>
<name>A0AAJ0GLN4_9PEZI</name>
<keyword evidence="2" id="KW-1185">Reference proteome</keyword>
<reference evidence="1" key="1">
    <citation type="journal article" date="2023" name="Mol. Phylogenet. Evol.">
        <title>Genome-scale phylogeny and comparative genomics of the fungal order Sordariales.</title>
        <authorList>
            <person name="Hensen N."/>
            <person name="Bonometti L."/>
            <person name="Westerberg I."/>
            <person name="Brannstrom I.O."/>
            <person name="Guillou S."/>
            <person name="Cros-Aarteil S."/>
            <person name="Calhoun S."/>
            <person name="Haridas S."/>
            <person name="Kuo A."/>
            <person name="Mondo S."/>
            <person name="Pangilinan J."/>
            <person name="Riley R."/>
            <person name="LaButti K."/>
            <person name="Andreopoulos B."/>
            <person name="Lipzen A."/>
            <person name="Chen C."/>
            <person name="Yan M."/>
            <person name="Daum C."/>
            <person name="Ng V."/>
            <person name="Clum A."/>
            <person name="Steindorff A."/>
            <person name="Ohm R.A."/>
            <person name="Martin F."/>
            <person name="Silar P."/>
            <person name="Natvig D.O."/>
            <person name="Lalanne C."/>
            <person name="Gautier V."/>
            <person name="Ament-Velasquez S.L."/>
            <person name="Kruys A."/>
            <person name="Hutchinson M.I."/>
            <person name="Powell A.J."/>
            <person name="Barry K."/>
            <person name="Miller A.N."/>
            <person name="Grigoriev I.V."/>
            <person name="Debuchy R."/>
            <person name="Gladieux P."/>
            <person name="Hiltunen Thoren M."/>
            <person name="Johannesson H."/>
        </authorList>
    </citation>
    <scope>NUCLEOTIDE SEQUENCE</scope>
    <source>
        <strain evidence="1">CBS 333.67</strain>
    </source>
</reference>
<dbReference type="Proteomes" id="UP001273166">
    <property type="component" value="Unassembled WGS sequence"/>
</dbReference>
<sequence length="162" mass="17900">MKTAVSHVEPFSRLSLAHVRQVNGPASLYEAVQHSGEECQELVSQKNCSRPDSSRRWSMVEWLVCLLVLVFGTSVGSEWCPRGTSPLPQQQPGHLATAGKGQVTVLVILSAGVTVREPVRPTLWFAPPPPNRPENKFVEAKRENIPSMSISRVPSSPDRYMD</sequence>
<evidence type="ECO:0000313" key="2">
    <source>
        <dbReference type="Proteomes" id="UP001273166"/>
    </source>
</evidence>
<evidence type="ECO:0000313" key="1">
    <source>
        <dbReference type="EMBL" id="KAK3302231.1"/>
    </source>
</evidence>
<reference evidence="1" key="2">
    <citation type="submission" date="2023-06" db="EMBL/GenBank/DDBJ databases">
        <authorList>
            <consortium name="Lawrence Berkeley National Laboratory"/>
            <person name="Mondo S.J."/>
            <person name="Hensen N."/>
            <person name="Bonometti L."/>
            <person name="Westerberg I."/>
            <person name="Brannstrom I.O."/>
            <person name="Guillou S."/>
            <person name="Cros-Aarteil S."/>
            <person name="Calhoun S."/>
            <person name="Haridas S."/>
            <person name="Kuo A."/>
            <person name="Pangilinan J."/>
            <person name="Riley R."/>
            <person name="Labutti K."/>
            <person name="Andreopoulos B."/>
            <person name="Lipzen A."/>
            <person name="Chen C."/>
            <person name="Yanf M."/>
            <person name="Daum C."/>
            <person name="Ng V."/>
            <person name="Clum A."/>
            <person name="Steindorff A."/>
            <person name="Ohm R."/>
            <person name="Martin F."/>
            <person name="Silar P."/>
            <person name="Natvig D."/>
            <person name="Lalanne C."/>
            <person name="Gautier V."/>
            <person name="Ament-Velasquez S.L."/>
            <person name="Kruys A."/>
            <person name="Hutchinson M.I."/>
            <person name="Powell A.J."/>
            <person name="Barry K."/>
            <person name="Miller A.N."/>
            <person name="Grigoriev I.V."/>
            <person name="Debuchy R."/>
            <person name="Gladieux P."/>
            <person name="Thoren M.H."/>
            <person name="Johannesson H."/>
        </authorList>
    </citation>
    <scope>NUCLEOTIDE SEQUENCE</scope>
    <source>
        <strain evidence="1">CBS 333.67</strain>
    </source>
</reference>
<dbReference type="AlphaFoldDB" id="A0AAJ0GLN4"/>